<gene>
    <name evidence="1" type="ORF">P879_08377</name>
</gene>
<evidence type="ECO:0000313" key="2">
    <source>
        <dbReference type="Proteomes" id="UP000699462"/>
    </source>
</evidence>
<comment type="caution">
    <text evidence="1">The sequence shown here is derived from an EMBL/GenBank/DDBJ whole genome shotgun (WGS) entry which is preliminary data.</text>
</comment>
<organism evidence="1 2">
    <name type="scientific">Paragonimus westermani</name>
    <dbReference type="NCBI Taxonomy" id="34504"/>
    <lineage>
        <taxon>Eukaryota</taxon>
        <taxon>Metazoa</taxon>
        <taxon>Spiralia</taxon>
        <taxon>Lophotrochozoa</taxon>
        <taxon>Platyhelminthes</taxon>
        <taxon>Trematoda</taxon>
        <taxon>Digenea</taxon>
        <taxon>Plagiorchiida</taxon>
        <taxon>Troglotremata</taxon>
        <taxon>Troglotrematidae</taxon>
        <taxon>Paragonimus</taxon>
    </lineage>
</organism>
<dbReference type="AlphaFoldDB" id="A0A8T0D4L3"/>
<proteinExistence type="predicted"/>
<name>A0A8T0D4L3_9TREM</name>
<evidence type="ECO:0000313" key="1">
    <source>
        <dbReference type="EMBL" id="KAF8562522.1"/>
    </source>
</evidence>
<sequence>MLELPSTLRQHGLAEKFYANEILESIYFYGEINPGDSVCYIGPKSKGVTSDVVESKLFDHFRSRKESGSSSPVAQCEDFYKRPNKVAIQRNVCDKVFIYECTDLLIDRSRLFKSIHSFLNPREGILLLFDRLTSAPRFTKEGDYNTVSTSVKENLEESLKCLLDSDYDVEWDVSLLHIIDLPMVFDCRRWFERLYTTWDTSSVVEVMRGSEFPEYIDRMLRGPLMYTAWDPQGYVQVNEQVFITIARPRIPRHSSQMSIKRCLQSFGKRNNCPKSGEIKVRNTFLICLV</sequence>
<dbReference type="Proteomes" id="UP000699462">
    <property type="component" value="Unassembled WGS sequence"/>
</dbReference>
<dbReference type="EMBL" id="JTDF01019519">
    <property type="protein sequence ID" value="KAF8562522.1"/>
    <property type="molecule type" value="Genomic_DNA"/>
</dbReference>
<protein>
    <submittedName>
        <fullName evidence="1">Uncharacterized protein</fullName>
    </submittedName>
</protein>
<reference evidence="1 2" key="1">
    <citation type="submission" date="2019-07" db="EMBL/GenBank/DDBJ databases">
        <title>Annotation for the trematode Paragonimus westermani.</title>
        <authorList>
            <person name="Choi Y.-J."/>
        </authorList>
    </citation>
    <scope>NUCLEOTIDE SEQUENCE [LARGE SCALE GENOMIC DNA]</scope>
    <source>
        <strain evidence="1">180907_Pwestermani</strain>
    </source>
</reference>
<keyword evidence="2" id="KW-1185">Reference proteome</keyword>
<accession>A0A8T0D4L3</accession>
<dbReference type="OrthoDB" id="6232339at2759"/>